<feature type="transmembrane region" description="Helical" evidence="1">
    <location>
        <begin position="7"/>
        <end position="26"/>
    </location>
</feature>
<keyword evidence="1" id="KW-0472">Membrane</keyword>
<dbReference type="Proteomes" id="UP001163719">
    <property type="component" value="Unassembled WGS sequence"/>
</dbReference>
<comment type="caution">
    <text evidence="2">The sequence shown here is derived from an EMBL/GenBank/DDBJ whole genome shotgun (WGS) entry which is preliminary data.</text>
</comment>
<gene>
    <name evidence="2" type="ORF">OH806_11020</name>
</gene>
<proteinExistence type="predicted"/>
<dbReference type="RefSeq" id="WP_264743736.1">
    <property type="nucleotide sequence ID" value="NZ_JAPDHV010000004.1"/>
</dbReference>
<evidence type="ECO:0000313" key="2">
    <source>
        <dbReference type="EMBL" id="MCW3161794.1"/>
    </source>
</evidence>
<sequence>MKNKLKLAIISTILPIIIQVFLNNFASKFDDGFGFGFRDSLYFLMTFCSLGTLPFFISLYKSKEFNTLFEQKDIITNSKDENWIKHILLRIGIILIICLAFLSISLVSSGMDTAYLIAYGIAATIGISFIVLIIETMLLLRKKLWNKFYCNIAILGFLFLFGLNII</sequence>
<evidence type="ECO:0000256" key="1">
    <source>
        <dbReference type="SAM" id="Phobius"/>
    </source>
</evidence>
<evidence type="ECO:0000313" key="3">
    <source>
        <dbReference type="Proteomes" id="UP001163719"/>
    </source>
</evidence>
<protein>
    <submittedName>
        <fullName evidence="2">Uncharacterized protein</fullName>
    </submittedName>
</protein>
<feature type="transmembrane region" description="Helical" evidence="1">
    <location>
        <begin position="148"/>
        <end position="165"/>
    </location>
</feature>
<name>A0ABT3HPW4_9FLAO</name>
<keyword evidence="3" id="KW-1185">Reference proteome</keyword>
<feature type="transmembrane region" description="Helical" evidence="1">
    <location>
        <begin position="41"/>
        <end position="60"/>
    </location>
</feature>
<keyword evidence="1" id="KW-1133">Transmembrane helix</keyword>
<accession>A0ABT3HPW4</accession>
<organism evidence="2 3">
    <name type="scientific">Chryseobacterium oryctis</name>
    <dbReference type="NCBI Taxonomy" id="2952618"/>
    <lineage>
        <taxon>Bacteria</taxon>
        <taxon>Pseudomonadati</taxon>
        <taxon>Bacteroidota</taxon>
        <taxon>Flavobacteriia</taxon>
        <taxon>Flavobacteriales</taxon>
        <taxon>Weeksellaceae</taxon>
        <taxon>Chryseobacterium group</taxon>
        <taxon>Chryseobacterium</taxon>
    </lineage>
</organism>
<dbReference type="EMBL" id="JAPDHV010000004">
    <property type="protein sequence ID" value="MCW3161794.1"/>
    <property type="molecule type" value="Genomic_DNA"/>
</dbReference>
<reference evidence="2" key="1">
    <citation type="submission" date="2022-10" db="EMBL/GenBank/DDBJ databases">
        <title>Chryseobacterium babae sp. nov. isolated from the gut of the beetle Oryctes rhinoceros, and Chryseobacterium kimseyorum sp. nov., isolated from a stick insect rearing cage.</title>
        <authorList>
            <person name="Shelomi M."/>
            <person name="Han C.-J."/>
            <person name="Chen W.-M."/>
            <person name="Chen H.-K."/>
            <person name="Liaw S.-J."/>
            <person name="Muhle E."/>
            <person name="Clermont D."/>
        </authorList>
    </citation>
    <scope>NUCLEOTIDE SEQUENCE</scope>
    <source>
        <strain evidence="2">WLa1L2M3</strain>
    </source>
</reference>
<keyword evidence="1" id="KW-0812">Transmembrane</keyword>
<feature type="transmembrane region" description="Helical" evidence="1">
    <location>
        <begin position="114"/>
        <end position="136"/>
    </location>
</feature>
<feature type="transmembrane region" description="Helical" evidence="1">
    <location>
        <begin position="87"/>
        <end position="108"/>
    </location>
</feature>